<organism evidence="1">
    <name type="scientific">Triatoma infestans</name>
    <name type="common">Assassin bug</name>
    <dbReference type="NCBI Taxonomy" id="30076"/>
    <lineage>
        <taxon>Eukaryota</taxon>
        <taxon>Metazoa</taxon>
        <taxon>Ecdysozoa</taxon>
        <taxon>Arthropoda</taxon>
        <taxon>Hexapoda</taxon>
        <taxon>Insecta</taxon>
        <taxon>Pterygota</taxon>
        <taxon>Neoptera</taxon>
        <taxon>Paraneoptera</taxon>
        <taxon>Hemiptera</taxon>
        <taxon>Heteroptera</taxon>
        <taxon>Panheteroptera</taxon>
        <taxon>Cimicomorpha</taxon>
        <taxon>Reduviidae</taxon>
        <taxon>Triatominae</taxon>
        <taxon>Triatoma</taxon>
    </lineage>
</organism>
<accession>A0A161M1N1</accession>
<evidence type="ECO:0000313" key="1">
    <source>
        <dbReference type="EMBL" id="JAR96183.1"/>
    </source>
</evidence>
<dbReference type="InterPro" id="IPR036691">
    <property type="entry name" value="Endo/exonu/phosph_ase_sf"/>
</dbReference>
<sequence>MFIIMGDFNVRVGNSDSSNEIVFTDTALNYPRLSYDEILNKRGRALLEMMNELGFEICDGRSFSDTPAHFTFLSSVGKSIIDQV</sequence>
<reference evidence="1" key="2">
    <citation type="journal article" date="2017" name="J. Med. Entomol.">
        <title>Transcriptome Analysis of the Triatoma infestans (Hemiptera: Reduviidae) Integument.</title>
        <authorList>
            <person name="Calderon-Fernandez G.M."/>
            <person name="Moriconi D.E."/>
            <person name="Dulbecco A.B."/>
            <person name="Juarez M.P."/>
        </authorList>
    </citation>
    <scope>NUCLEOTIDE SEQUENCE</scope>
    <source>
        <strain evidence="1">Int1</strain>
        <tissue evidence="1">Integument</tissue>
    </source>
</reference>
<dbReference type="AlphaFoldDB" id="A0A161M1N1"/>
<dbReference type="Gene3D" id="3.60.10.10">
    <property type="entry name" value="Endonuclease/exonuclease/phosphatase"/>
    <property type="match status" value="1"/>
</dbReference>
<protein>
    <submittedName>
        <fullName evidence="1">Stress response protein nst1-like protein</fullName>
    </submittedName>
</protein>
<dbReference type="EMBL" id="GEMB01007187">
    <property type="protein sequence ID" value="JAR96183.1"/>
    <property type="molecule type" value="Transcribed_RNA"/>
</dbReference>
<proteinExistence type="predicted"/>
<name>A0A161M1N1_TRIIF</name>
<reference evidence="1" key="1">
    <citation type="submission" date="2016-04" db="EMBL/GenBank/DDBJ databases">
        <authorList>
            <person name="Calderon-Fernandez G.M.Sr."/>
        </authorList>
    </citation>
    <scope>NUCLEOTIDE SEQUENCE</scope>
    <source>
        <strain evidence="1">Int1</strain>
        <tissue evidence="1">Integument</tissue>
    </source>
</reference>